<evidence type="ECO:0008006" key="3">
    <source>
        <dbReference type="Google" id="ProtNLM"/>
    </source>
</evidence>
<evidence type="ECO:0000313" key="1">
    <source>
        <dbReference type="EMBL" id="KFX03767.1"/>
    </source>
</evidence>
<organism evidence="1 2">
    <name type="scientific">Pectobacterium betavasculorum</name>
    <dbReference type="NCBI Taxonomy" id="55207"/>
    <lineage>
        <taxon>Bacteria</taxon>
        <taxon>Pseudomonadati</taxon>
        <taxon>Pseudomonadota</taxon>
        <taxon>Gammaproteobacteria</taxon>
        <taxon>Enterobacterales</taxon>
        <taxon>Pectobacteriaceae</taxon>
        <taxon>Pectobacterium</taxon>
    </lineage>
</organism>
<accession>A0A093RKR7</accession>
<gene>
    <name evidence="1" type="ORF">KP22_14990</name>
</gene>
<comment type="caution">
    <text evidence="1">The sequence shown here is derived from an EMBL/GenBank/DDBJ whole genome shotgun (WGS) entry which is preliminary data.</text>
</comment>
<dbReference type="EMBL" id="JQHM01000007">
    <property type="protein sequence ID" value="KFX03767.1"/>
    <property type="molecule type" value="Genomic_DNA"/>
</dbReference>
<proteinExistence type="predicted"/>
<dbReference type="STRING" id="55207.KP22_14990"/>
<reference evidence="1 2" key="1">
    <citation type="submission" date="2014-08" db="EMBL/GenBank/DDBJ databases">
        <title>Genome sequences of NCPPB Pectobacterium isolates.</title>
        <authorList>
            <person name="Glover R.H."/>
            <person name="Sapp M."/>
            <person name="Elphinstone J."/>
        </authorList>
    </citation>
    <scope>NUCLEOTIDE SEQUENCE [LARGE SCALE GENOMIC DNA]</scope>
    <source>
        <strain evidence="1 2">NCPPB 2795</strain>
    </source>
</reference>
<dbReference type="AlphaFoldDB" id="A0A093RKR7"/>
<dbReference type="RefSeq" id="WP_039324993.1">
    <property type="nucleotide sequence ID" value="NZ_JQHM01000007.1"/>
</dbReference>
<dbReference type="eggNOG" id="COG0810">
    <property type="taxonomic scope" value="Bacteria"/>
</dbReference>
<dbReference type="Proteomes" id="UP000032874">
    <property type="component" value="Unassembled WGS sequence"/>
</dbReference>
<sequence length="63" mass="6722">MASLEPHLFIENAGSVFATAPSQKPLAPVTRALLPAPPAEVIGDNAQLTITIPISFDLREARR</sequence>
<protein>
    <recommendedName>
        <fullName evidence="3">TonB C-terminal domain-containing protein</fullName>
    </recommendedName>
</protein>
<name>A0A093RKR7_9GAMM</name>
<evidence type="ECO:0000313" key="2">
    <source>
        <dbReference type="Proteomes" id="UP000032874"/>
    </source>
</evidence>